<dbReference type="Pfam" id="PF02136">
    <property type="entry name" value="NTF2"/>
    <property type="match status" value="1"/>
</dbReference>
<dbReference type="GO" id="GO:0005737">
    <property type="term" value="C:cytoplasm"/>
    <property type="evidence" value="ECO:0007669"/>
    <property type="project" value="UniProtKB-SubCell"/>
</dbReference>
<dbReference type="EMBL" id="LR877156">
    <property type="protein sequence ID" value="CAD2219077.1"/>
    <property type="molecule type" value="Genomic_DNA"/>
</dbReference>
<dbReference type="OrthoDB" id="25408at2759"/>
<dbReference type="PROSITE" id="PS50177">
    <property type="entry name" value="NTF2_DOMAIN"/>
    <property type="match status" value="1"/>
</dbReference>
<dbReference type="AlphaFoldDB" id="A0A7G2CJ47"/>
<evidence type="ECO:0000259" key="2">
    <source>
        <dbReference type="PROSITE" id="PS50177"/>
    </source>
</evidence>
<sequence length="134" mass="16042">MSRESVDKVAQSAQKFRLVYYGKLDNRSERHLIMNYYDPNIQDLCEWNGHKLNYNGLQQYLSQLENTKHEIDSLDAQPLPGNEGSDSFILVVHGKVTYNDEHKREFYQRMIIRKEGNEDKYFVINDYYRWLSEP</sequence>
<dbReference type="InterPro" id="IPR045875">
    <property type="entry name" value="NTF2"/>
</dbReference>
<dbReference type="Proteomes" id="UP000515908">
    <property type="component" value="Chromosome 12"/>
</dbReference>
<evidence type="ECO:0000256" key="1">
    <source>
        <dbReference type="RuleBase" id="RU369002"/>
    </source>
</evidence>
<dbReference type="GO" id="GO:0051028">
    <property type="term" value="P:mRNA transport"/>
    <property type="evidence" value="ECO:0007669"/>
    <property type="project" value="UniProtKB-UniRule"/>
</dbReference>
<dbReference type="VEuPathDB" id="TriTrypDB:ADEAN_000657000"/>
<protein>
    <recommendedName>
        <fullName evidence="1">NTF2-related export protein</fullName>
    </recommendedName>
</protein>
<dbReference type="GO" id="GO:0006913">
    <property type="term" value="P:nucleocytoplasmic transport"/>
    <property type="evidence" value="ECO:0007669"/>
    <property type="project" value="UniProtKB-UniRule"/>
</dbReference>
<name>A0A7G2CJ47_9TRYP</name>
<keyword evidence="1" id="KW-0539">Nucleus</keyword>
<keyword evidence="1" id="KW-0653">Protein transport</keyword>
<dbReference type="SUPFAM" id="SSF54427">
    <property type="entry name" value="NTF2-like"/>
    <property type="match status" value="1"/>
</dbReference>
<keyword evidence="4" id="KW-1185">Reference proteome</keyword>
<dbReference type="PANTHER" id="PTHR12612">
    <property type="entry name" value="NUCLEAR TRANSPORT FACTOR 2"/>
    <property type="match status" value="1"/>
</dbReference>
<comment type="function">
    <text evidence="1">Has a role in nuclear-cytoplasmic transport of proteins and mRNAs.</text>
</comment>
<feature type="domain" description="NTF2" evidence="2">
    <location>
        <begin position="12"/>
        <end position="130"/>
    </location>
</feature>
<dbReference type="InterPro" id="IPR018222">
    <property type="entry name" value="Nuclear_transport_factor_2_euk"/>
</dbReference>
<proteinExistence type="predicted"/>
<dbReference type="InterPro" id="IPR032710">
    <property type="entry name" value="NTF2-like_dom_sf"/>
</dbReference>
<gene>
    <name evidence="3" type="ORF">ADEAN_000657000</name>
</gene>
<accession>A0A7G2CJ47</accession>
<keyword evidence="1" id="KW-0813">Transport</keyword>
<keyword evidence="1" id="KW-0963">Cytoplasm</keyword>
<dbReference type="GO" id="GO:0015031">
    <property type="term" value="P:protein transport"/>
    <property type="evidence" value="ECO:0007669"/>
    <property type="project" value="UniProtKB-KW"/>
</dbReference>
<evidence type="ECO:0000313" key="3">
    <source>
        <dbReference type="EMBL" id="CAD2219077.1"/>
    </source>
</evidence>
<dbReference type="InterPro" id="IPR002075">
    <property type="entry name" value="NTF2_dom"/>
</dbReference>
<evidence type="ECO:0000313" key="4">
    <source>
        <dbReference type="Proteomes" id="UP000515908"/>
    </source>
</evidence>
<comment type="subcellular location">
    <subcellularLocation>
        <location evidence="1">Cytoplasm</location>
    </subcellularLocation>
    <subcellularLocation>
        <location evidence="1">Nucleus</location>
    </subcellularLocation>
</comment>
<dbReference type="Gene3D" id="3.10.450.50">
    <property type="match status" value="1"/>
</dbReference>
<organism evidence="3 4">
    <name type="scientific">Angomonas deanei</name>
    <dbReference type="NCBI Taxonomy" id="59799"/>
    <lineage>
        <taxon>Eukaryota</taxon>
        <taxon>Discoba</taxon>
        <taxon>Euglenozoa</taxon>
        <taxon>Kinetoplastea</taxon>
        <taxon>Metakinetoplastina</taxon>
        <taxon>Trypanosomatida</taxon>
        <taxon>Trypanosomatidae</taxon>
        <taxon>Strigomonadinae</taxon>
        <taxon>Angomonas</taxon>
    </lineage>
</organism>
<reference evidence="3 4" key="1">
    <citation type="submission" date="2020-08" db="EMBL/GenBank/DDBJ databases">
        <authorList>
            <person name="Newling K."/>
            <person name="Davey J."/>
            <person name="Forrester S."/>
        </authorList>
    </citation>
    <scope>NUCLEOTIDE SEQUENCE [LARGE SCALE GENOMIC DNA]</scope>
    <source>
        <strain evidence="4">Crithidia deanei Carvalho (ATCC PRA-265)</strain>
    </source>
</reference>
<dbReference type="GO" id="GO:0005634">
    <property type="term" value="C:nucleus"/>
    <property type="evidence" value="ECO:0007669"/>
    <property type="project" value="UniProtKB-SubCell"/>
</dbReference>